<name>A0ACD1H4W4_9EURO</name>
<proteinExistence type="predicted"/>
<evidence type="ECO:0000313" key="1">
    <source>
        <dbReference type="EMBL" id="RAH68647.1"/>
    </source>
</evidence>
<gene>
    <name evidence="1" type="ORF">BO66DRAFT_123498</name>
</gene>
<protein>
    <submittedName>
        <fullName evidence="1">Uncharacterized protein</fullName>
    </submittedName>
</protein>
<dbReference type="Proteomes" id="UP000249661">
    <property type="component" value="Unassembled WGS sequence"/>
</dbReference>
<accession>A0ACD1H4W4</accession>
<dbReference type="EMBL" id="KZ824965">
    <property type="protein sequence ID" value="RAH68647.1"/>
    <property type="molecule type" value="Genomic_DNA"/>
</dbReference>
<keyword evidence="2" id="KW-1185">Reference proteome</keyword>
<organism evidence="1 2">
    <name type="scientific">Aspergillus aculeatinus CBS 121060</name>
    <dbReference type="NCBI Taxonomy" id="1448322"/>
    <lineage>
        <taxon>Eukaryota</taxon>
        <taxon>Fungi</taxon>
        <taxon>Dikarya</taxon>
        <taxon>Ascomycota</taxon>
        <taxon>Pezizomycotina</taxon>
        <taxon>Eurotiomycetes</taxon>
        <taxon>Eurotiomycetidae</taxon>
        <taxon>Eurotiales</taxon>
        <taxon>Aspergillaceae</taxon>
        <taxon>Aspergillus</taxon>
        <taxon>Aspergillus subgen. Circumdati</taxon>
    </lineage>
</organism>
<reference evidence="1" key="1">
    <citation type="submission" date="2018-02" db="EMBL/GenBank/DDBJ databases">
        <title>The genomes of Aspergillus section Nigri reveals drivers in fungal speciation.</title>
        <authorList>
            <consortium name="DOE Joint Genome Institute"/>
            <person name="Vesth T.C."/>
            <person name="Nybo J."/>
            <person name="Theobald S."/>
            <person name="Brandl J."/>
            <person name="Frisvad J.C."/>
            <person name="Nielsen K.F."/>
            <person name="Lyhne E.K."/>
            <person name="Kogle M.E."/>
            <person name="Kuo A."/>
            <person name="Riley R."/>
            <person name="Clum A."/>
            <person name="Nolan M."/>
            <person name="Lipzen A."/>
            <person name="Salamov A."/>
            <person name="Henrissat B."/>
            <person name="Wiebenga A."/>
            <person name="De vries R.P."/>
            <person name="Grigoriev I.V."/>
            <person name="Mortensen U.H."/>
            <person name="Andersen M.R."/>
            <person name="Baker S.E."/>
        </authorList>
    </citation>
    <scope>NUCLEOTIDE SEQUENCE</scope>
    <source>
        <strain evidence="1">CBS 121060</strain>
    </source>
</reference>
<sequence>MEVYHRRGVWFPCILVPQATAPLCFPLVLQRTKNKVRKVNNLQGLMHAAAEKRTLGATYSRLRSNR</sequence>
<evidence type="ECO:0000313" key="2">
    <source>
        <dbReference type="Proteomes" id="UP000249661"/>
    </source>
</evidence>